<accession>A0ABW1IGJ8</accession>
<dbReference type="EMBL" id="JBHSQK010000118">
    <property type="protein sequence ID" value="MFC5952717.1"/>
    <property type="molecule type" value="Genomic_DNA"/>
</dbReference>
<reference evidence="4" key="1">
    <citation type="journal article" date="2019" name="Int. J. Syst. Evol. Microbiol.">
        <title>The Global Catalogue of Microorganisms (GCM) 10K type strain sequencing project: providing services to taxonomists for standard genome sequencing and annotation.</title>
        <authorList>
            <consortium name="The Broad Institute Genomics Platform"/>
            <consortium name="The Broad Institute Genome Sequencing Center for Infectious Disease"/>
            <person name="Wu L."/>
            <person name="Ma J."/>
        </authorList>
    </citation>
    <scope>NUCLEOTIDE SEQUENCE [LARGE SCALE GENOMIC DNA]</scope>
    <source>
        <strain evidence="4">CGMCC 4.7397</strain>
    </source>
</reference>
<evidence type="ECO:0000313" key="3">
    <source>
        <dbReference type="EMBL" id="MFC5952717.1"/>
    </source>
</evidence>
<dbReference type="RefSeq" id="WP_379571869.1">
    <property type="nucleotide sequence ID" value="NZ_JBHSQK010000118.1"/>
</dbReference>
<feature type="domain" description="Metallo-beta-lactamase" evidence="2">
    <location>
        <begin position="21"/>
        <end position="215"/>
    </location>
</feature>
<evidence type="ECO:0000313" key="4">
    <source>
        <dbReference type="Proteomes" id="UP001596119"/>
    </source>
</evidence>
<proteinExistence type="predicted"/>
<gene>
    <name evidence="3" type="ORF">ACFQH9_31105</name>
</gene>
<dbReference type="PANTHER" id="PTHR43546">
    <property type="entry name" value="UPF0173 METAL-DEPENDENT HYDROLASE MJ1163-RELATED"/>
    <property type="match status" value="1"/>
</dbReference>
<dbReference type="InterPro" id="IPR001279">
    <property type="entry name" value="Metallo-B-lactamas"/>
</dbReference>
<dbReference type="InterPro" id="IPR050114">
    <property type="entry name" value="UPF0173_UPF0282_UlaG_hydrolase"/>
</dbReference>
<comment type="caution">
    <text evidence="3">The sequence shown here is derived from an EMBL/GenBank/DDBJ whole genome shotgun (WGS) entry which is preliminary data.</text>
</comment>
<protein>
    <submittedName>
        <fullName evidence="3">MBL fold metallo-hydrolase</fullName>
    </submittedName>
</protein>
<dbReference type="PANTHER" id="PTHR43546:SF9">
    <property type="entry name" value="L-ASCORBATE-6-PHOSPHATE LACTONASE ULAG-RELATED"/>
    <property type="match status" value="1"/>
</dbReference>
<keyword evidence="1" id="KW-0378">Hydrolase</keyword>
<sequence length="259" mass="26418">MTLTALHVGGPTLVLDLAGLRLVTDPTFDPPGDHPLGDGRVLRKLTGPAVPREDVGRVDLVLLSHDQHPDNLDASGRALLGEAGRVLSTPAAAARIAGVEGLAPWVSVEVPTPSGPLVVTAEPAGHGPPGAEAFSGPVTGFVLGAPDGTTVYVSGDNASVGVVEAVAERVPRVDLAVLFCGAARRPDRPEALTLTAADAVLAARALDTARILPVHSEGWLHFTEGPGTLNRAFAEAGLADRLTILPLGVPTALPVPVRA</sequence>
<name>A0ABW1IGJ8_9PSEU</name>
<dbReference type="Gene3D" id="3.60.15.10">
    <property type="entry name" value="Ribonuclease Z/Hydroxyacylglutathione hydrolase-like"/>
    <property type="match status" value="1"/>
</dbReference>
<keyword evidence="4" id="KW-1185">Reference proteome</keyword>
<organism evidence="3 4">
    <name type="scientific">Pseudonocardia lutea</name>
    <dbReference type="NCBI Taxonomy" id="2172015"/>
    <lineage>
        <taxon>Bacteria</taxon>
        <taxon>Bacillati</taxon>
        <taxon>Actinomycetota</taxon>
        <taxon>Actinomycetes</taxon>
        <taxon>Pseudonocardiales</taxon>
        <taxon>Pseudonocardiaceae</taxon>
        <taxon>Pseudonocardia</taxon>
    </lineage>
</organism>
<dbReference type="SUPFAM" id="SSF56281">
    <property type="entry name" value="Metallo-hydrolase/oxidoreductase"/>
    <property type="match status" value="1"/>
</dbReference>
<dbReference type="Pfam" id="PF12706">
    <property type="entry name" value="Lactamase_B_2"/>
    <property type="match status" value="1"/>
</dbReference>
<evidence type="ECO:0000256" key="1">
    <source>
        <dbReference type="ARBA" id="ARBA00022801"/>
    </source>
</evidence>
<dbReference type="InterPro" id="IPR036866">
    <property type="entry name" value="RibonucZ/Hydroxyglut_hydro"/>
</dbReference>
<evidence type="ECO:0000259" key="2">
    <source>
        <dbReference type="Pfam" id="PF12706"/>
    </source>
</evidence>
<dbReference type="Proteomes" id="UP001596119">
    <property type="component" value="Unassembled WGS sequence"/>
</dbReference>